<dbReference type="GO" id="GO:0009036">
    <property type="term" value="F:type II site-specific deoxyribonuclease activity"/>
    <property type="evidence" value="ECO:0007669"/>
    <property type="project" value="InterPro"/>
</dbReference>
<dbReference type="Proteomes" id="UP000230392">
    <property type="component" value="Unassembled WGS sequence"/>
</dbReference>
<name>A0A2G9YAP5_9BACT</name>
<protein>
    <submittedName>
        <fullName evidence="1">Restriction endonuclease</fullName>
    </submittedName>
</protein>
<reference evidence="1 2" key="1">
    <citation type="submission" date="2017-09" db="EMBL/GenBank/DDBJ databases">
        <title>Depth-based differentiation of microbial function through sediment-hosted aquifers and enrichment of novel symbionts in the deep terrestrial subsurface.</title>
        <authorList>
            <person name="Probst A.J."/>
            <person name="Ladd B."/>
            <person name="Jarett J.K."/>
            <person name="Geller-Mcgrath D.E."/>
            <person name="Sieber C.M."/>
            <person name="Emerson J.B."/>
            <person name="Anantharaman K."/>
            <person name="Thomas B.C."/>
            <person name="Malmstrom R."/>
            <person name="Stieglmeier M."/>
            <person name="Klingl A."/>
            <person name="Woyke T."/>
            <person name="Ryan C.M."/>
            <person name="Banfield J.F."/>
        </authorList>
    </citation>
    <scope>NUCLEOTIDE SEQUENCE [LARGE SCALE GENOMIC DNA]</scope>
    <source>
        <strain evidence="1">CG23_combo_of_CG06-09_8_20_14_all_48_7</strain>
    </source>
</reference>
<proteinExistence type="predicted"/>
<evidence type="ECO:0000313" key="1">
    <source>
        <dbReference type="EMBL" id="PIP16295.1"/>
    </source>
</evidence>
<sequence>MKIKLTNEEIREYFDIESPEFPKYVTQILNLANRNAQGTRPKVVGQMSNLIKEFDGKTIQEWEKWYLEKNPQAVEKATNRIITMVESLKEAINKIDRKMIETWVKDLVIIKTFLGLRFQEAILKKGAQLKGVEHRLAISDEEAQGIDGWIGNIPVSIKPDTYEVKKELLEGIEATIIFYKKLKDGIEVDYGEIL</sequence>
<dbReference type="GO" id="GO:0003677">
    <property type="term" value="F:DNA binding"/>
    <property type="evidence" value="ECO:0007669"/>
    <property type="project" value="InterPro"/>
</dbReference>
<accession>A0A2G9YAP5</accession>
<dbReference type="AlphaFoldDB" id="A0A2G9YAP5"/>
<comment type="caution">
    <text evidence="1">The sequence shown here is derived from an EMBL/GenBank/DDBJ whole genome shotgun (WGS) entry which is preliminary data.</text>
</comment>
<dbReference type="EMBL" id="PCRF01000151">
    <property type="protein sequence ID" value="PIP16295.1"/>
    <property type="molecule type" value="Genomic_DNA"/>
</dbReference>
<dbReference type="GO" id="GO:0009307">
    <property type="term" value="P:DNA restriction-modification system"/>
    <property type="evidence" value="ECO:0007669"/>
    <property type="project" value="InterPro"/>
</dbReference>
<keyword evidence="1" id="KW-0378">Hydrolase</keyword>
<evidence type="ECO:0000313" key="2">
    <source>
        <dbReference type="Proteomes" id="UP000230392"/>
    </source>
</evidence>
<keyword evidence="1" id="KW-0255">Endonuclease</keyword>
<gene>
    <name evidence="1" type="ORF">COX46_03110</name>
</gene>
<dbReference type="InterPro" id="IPR019068">
    <property type="entry name" value="Restrct_endonuc_II_MjaI"/>
</dbReference>
<organism evidence="1 2">
    <name type="scientific">bacterium (Candidatus Ratteibacteria) CG23_combo_of_CG06-09_8_20_14_all_48_7</name>
    <dbReference type="NCBI Taxonomy" id="2014292"/>
    <lineage>
        <taxon>Bacteria</taxon>
        <taxon>Candidatus Ratteibacteria</taxon>
    </lineage>
</organism>
<keyword evidence="1" id="KW-0540">Nuclease</keyword>
<dbReference type="Pfam" id="PF09568">
    <property type="entry name" value="RE_MjaI"/>
    <property type="match status" value="1"/>
</dbReference>